<dbReference type="EMBL" id="BTPU01000052">
    <property type="protein sequence ID" value="GMQ63788.1"/>
    <property type="molecule type" value="Genomic_DNA"/>
</dbReference>
<accession>A0ACB5UMM4</accession>
<comment type="caution">
    <text evidence="1">The sequence shown here is derived from an EMBL/GenBank/DDBJ whole genome shotgun (WGS) entry which is preliminary data.</text>
</comment>
<gene>
    <name evidence="1" type="ORF">AN2V17_30230</name>
</gene>
<protein>
    <submittedName>
        <fullName evidence="1">Uncharacterized protein</fullName>
    </submittedName>
</protein>
<sequence length="563" mass="63417">MNKVKSFISVIVVVILFQSLLLAGCSNKDKDNNTNNNDTNQIKQESNNDKVDNETQNIIQDKEIEISEYNLGQSEIKQNSGIIMPYDMVGTIAAPKEGDNYPVVFIMHGNHMIEDYNKDRYDLGFKYLLEALAKKGFVAIAFNINAQYQLEFGEPIAHERLITIFNEHFGKLESAIKGESNDFGIQLKNKGDLSKIGMIGHSRGGGSLDAIINDQKDKGNNNVFGIIKVAPSNLILIENNNPDIPTGIILPQYDGDVSFQDGQSTFDELKGNPLRKSFASVVFLKGAGHNLFNDNVKQDDRENNRNLTDDDRKIFLTREQQKQFLIDYSVDFLNKALGKEVDTNLFDASKPTTNTAYGLQAKTSLITGNRTEILLADSEDKVNKNEFGGNNKSEDLEVKYLIESYIPNNDQLLNFDHPTKYEKYGVFRINYTNKNAKFTMEIPKDKQDISNYEALSLYLALYPGSDLNKARENQALSIVIRDSNGKEAKVILDDKTAALEFPEGKSVTNEFTTFWSLKTPLSEARIPFKEFKDINFSDISSITLQFDQKESGSILLRDISLMK</sequence>
<evidence type="ECO:0000313" key="2">
    <source>
        <dbReference type="Proteomes" id="UP001374599"/>
    </source>
</evidence>
<keyword evidence="2" id="KW-1185">Reference proteome</keyword>
<reference evidence="1" key="1">
    <citation type="submission" date="2023-09" db="EMBL/GenBank/DDBJ databases">
        <title>Vallitalea sediminicola and Vallitalea maricola sp. nov., anaerobic bacteria isolated from marine sediment.</title>
        <authorList>
            <person name="Hirano S."/>
            <person name="Maeda A."/>
            <person name="Terahara T."/>
            <person name="Mori K."/>
            <person name="Hamada M."/>
            <person name="Matsumoto R."/>
            <person name="Kobayashi T."/>
        </authorList>
    </citation>
    <scope>NUCLEOTIDE SEQUENCE</scope>
    <source>
        <strain evidence="1">AN17-2</strain>
    </source>
</reference>
<evidence type="ECO:0000313" key="1">
    <source>
        <dbReference type="EMBL" id="GMQ63788.1"/>
    </source>
</evidence>
<organism evidence="1 2">
    <name type="scientific">Vallitalea maricola</name>
    <dbReference type="NCBI Taxonomy" id="3074433"/>
    <lineage>
        <taxon>Bacteria</taxon>
        <taxon>Bacillati</taxon>
        <taxon>Bacillota</taxon>
        <taxon>Clostridia</taxon>
        <taxon>Lachnospirales</taxon>
        <taxon>Vallitaleaceae</taxon>
        <taxon>Vallitalea</taxon>
    </lineage>
</organism>
<name>A0ACB5UMM4_9FIRM</name>
<dbReference type="Proteomes" id="UP001374599">
    <property type="component" value="Unassembled WGS sequence"/>
</dbReference>
<proteinExistence type="predicted"/>